<accession>A0A3B0T675</accession>
<keyword evidence="2" id="KW-0812">Transmembrane</keyword>
<dbReference type="EMBL" id="UOEI01000645">
    <property type="protein sequence ID" value="VAW08847.1"/>
    <property type="molecule type" value="Genomic_DNA"/>
</dbReference>
<organism evidence="3">
    <name type="scientific">hydrothermal vent metagenome</name>
    <dbReference type="NCBI Taxonomy" id="652676"/>
    <lineage>
        <taxon>unclassified sequences</taxon>
        <taxon>metagenomes</taxon>
        <taxon>ecological metagenomes</taxon>
    </lineage>
</organism>
<evidence type="ECO:0000256" key="2">
    <source>
        <dbReference type="SAM" id="Phobius"/>
    </source>
</evidence>
<evidence type="ECO:0008006" key="4">
    <source>
        <dbReference type="Google" id="ProtNLM"/>
    </source>
</evidence>
<evidence type="ECO:0000313" key="3">
    <source>
        <dbReference type="EMBL" id="VAW08847.1"/>
    </source>
</evidence>
<gene>
    <name evidence="3" type="ORF">MNBD_ACTINO01-427</name>
</gene>
<dbReference type="AlphaFoldDB" id="A0A3B0T675"/>
<proteinExistence type="predicted"/>
<dbReference type="NCBIfam" id="TIGR01076">
    <property type="entry name" value="sortase_fam"/>
    <property type="match status" value="1"/>
</dbReference>
<dbReference type="Gene3D" id="2.40.260.10">
    <property type="entry name" value="Sortase"/>
    <property type="match status" value="1"/>
</dbReference>
<keyword evidence="2" id="KW-1133">Transmembrane helix</keyword>
<sequence>MSNATEHEVITDRPPAPKTGRVTKIIRTIGWTSIGLGLFLVGFVVHQLFITTYFAQQNNETLKVEAAEYFEEVTISEVEYVAPGAPDVTDPQDPAAPVEPTVPEEPKTLLVEETPQQGEAFAIIRIPSIERLAEGWTVVQGVSRSDLKNGVGHMPSTPLPGQPGNAVLPGHRTTYGAPFHELDELEVGDIIEVETAIGLNIYEVRESIIVRPTEIWVTNPRPGSWITLSTCNPKFSSRERLIIFAELVSGPNYDVIYNS</sequence>
<evidence type="ECO:0000256" key="1">
    <source>
        <dbReference type="ARBA" id="ARBA00022801"/>
    </source>
</evidence>
<name>A0A3B0T675_9ZZZZ</name>
<dbReference type="GO" id="GO:0016787">
    <property type="term" value="F:hydrolase activity"/>
    <property type="evidence" value="ECO:0007669"/>
    <property type="project" value="UniProtKB-KW"/>
</dbReference>
<dbReference type="Pfam" id="PF04203">
    <property type="entry name" value="Sortase"/>
    <property type="match status" value="1"/>
</dbReference>
<feature type="transmembrane region" description="Helical" evidence="2">
    <location>
        <begin position="28"/>
        <end position="49"/>
    </location>
</feature>
<keyword evidence="1" id="KW-0378">Hydrolase</keyword>
<dbReference type="InterPro" id="IPR042003">
    <property type="entry name" value="Sortase_E"/>
</dbReference>
<reference evidence="3" key="1">
    <citation type="submission" date="2018-06" db="EMBL/GenBank/DDBJ databases">
        <authorList>
            <person name="Zhirakovskaya E."/>
        </authorList>
    </citation>
    <scope>NUCLEOTIDE SEQUENCE</scope>
</reference>
<dbReference type="CDD" id="cd05830">
    <property type="entry name" value="Sortase_E"/>
    <property type="match status" value="1"/>
</dbReference>
<dbReference type="InterPro" id="IPR005754">
    <property type="entry name" value="Sortase"/>
</dbReference>
<dbReference type="InterPro" id="IPR023365">
    <property type="entry name" value="Sortase_dom-sf"/>
</dbReference>
<protein>
    <recommendedName>
        <fullName evidence="4">Class E sortase</fullName>
    </recommendedName>
</protein>
<keyword evidence="2" id="KW-0472">Membrane</keyword>
<dbReference type="SUPFAM" id="SSF63817">
    <property type="entry name" value="Sortase"/>
    <property type="match status" value="1"/>
</dbReference>